<comment type="caution">
    <text evidence="7">The sequence shown here is derived from an EMBL/GenBank/DDBJ whole genome shotgun (WGS) entry which is preliminary data.</text>
</comment>
<evidence type="ECO:0000256" key="5">
    <source>
        <dbReference type="RuleBase" id="RU004168"/>
    </source>
</evidence>
<dbReference type="SUPFAM" id="SSF54975">
    <property type="entry name" value="Acylphosphatase/BLUF domain-like"/>
    <property type="match status" value="1"/>
</dbReference>
<dbReference type="InterPro" id="IPR036046">
    <property type="entry name" value="Acylphosphatase-like_dom_sf"/>
</dbReference>
<keyword evidence="4" id="KW-0378">Hydrolase</keyword>
<dbReference type="GO" id="GO:0003998">
    <property type="term" value="F:acylphosphatase activity"/>
    <property type="evidence" value="ECO:0007669"/>
    <property type="project" value="UniProtKB-EC"/>
</dbReference>
<dbReference type="PROSITE" id="PS51160">
    <property type="entry name" value="ACYLPHOSPHATASE_3"/>
    <property type="match status" value="1"/>
</dbReference>
<evidence type="ECO:0000313" key="7">
    <source>
        <dbReference type="EMBL" id="OGZ13017.1"/>
    </source>
</evidence>
<evidence type="ECO:0000256" key="4">
    <source>
        <dbReference type="PROSITE-ProRule" id="PRU00520"/>
    </source>
</evidence>
<dbReference type="EC" id="3.6.1.7" evidence="2 4"/>
<comment type="catalytic activity">
    <reaction evidence="3 4">
        <text>an acyl phosphate + H2O = a carboxylate + phosphate + H(+)</text>
        <dbReference type="Rhea" id="RHEA:14965"/>
        <dbReference type="ChEBI" id="CHEBI:15377"/>
        <dbReference type="ChEBI" id="CHEBI:15378"/>
        <dbReference type="ChEBI" id="CHEBI:29067"/>
        <dbReference type="ChEBI" id="CHEBI:43474"/>
        <dbReference type="ChEBI" id="CHEBI:59918"/>
        <dbReference type="EC" id="3.6.1.7"/>
    </reaction>
</comment>
<feature type="active site" evidence="4">
    <location>
        <position position="20"/>
    </location>
</feature>
<dbReference type="Pfam" id="PF00708">
    <property type="entry name" value="Acylphosphatase"/>
    <property type="match status" value="1"/>
</dbReference>
<sequence>MAKKRIEARISGRVQVVMYRDFAVRRACSLGVVGEVWNEDDGTVSLVGEGEEEQLRAFEGELKKGSLLSHVERVDIARKEATGEFKDFRIKYEDL</sequence>
<dbReference type="EMBL" id="MHLO01000010">
    <property type="protein sequence ID" value="OGZ13017.1"/>
    <property type="molecule type" value="Genomic_DNA"/>
</dbReference>
<accession>A0A1G2DH77</accession>
<dbReference type="Proteomes" id="UP000178636">
    <property type="component" value="Unassembled WGS sequence"/>
</dbReference>
<evidence type="ECO:0000256" key="1">
    <source>
        <dbReference type="ARBA" id="ARBA00005614"/>
    </source>
</evidence>
<evidence type="ECO:0000256" key="3">
    <source>
        <dbReference type="ARBA" id="ARBA00047645"/>
    </source>
</evidence>
<dbReference type="STRING" id="1798664.A3C93_03885"/>
<feature type="active site" evidence="4">
    <location>
        <position position="38"/>
    </location>
</feature>
<dbReference type="InterPro" id="IPR020456">
    <property type="entry name" value="Acylphosphatase"/>
</dbReference>
<proteinExistence type="inferred from homology"/>
<evidence type="ECO:0000256" key="2">
    <source>
        <dbReference type="ARBA" id="ARBA00012150"/>
    </source>
</evidence>
<feature type="domain" description="Acylphosphatase-like" evidence="6">
    <location>
        <begin position="5"/>
        <end position="92"/>
    </location>
</feature>
<evidence type="ECO:0000259" key="6">
    <source>
        <dbReference type="PROSITE" id="PS51160"/>
    </source>
</evidence>
<comment type="similarity">
    <text evidence="1 5">Belongs to the acylphosphatase family.</text>
</comment>
<reference evidence="7 8" key="1">
    <citation type="journal article" date="2016" name="Nat. Commun.">
        <title>Thousands of microbial genomes shed light on interconnected biogeochemical processes in an aquifer system.</title>
        <authorList>
            <person name="Anantharaman K."/>
            <person name="Brown C.T."/>
            <person name="Hug L.A."/>
            <person name="Sharon I."/>
            <person name="Castelle C.J."/>
            <person name="Probst A.J."/>
            <person name="Thomas B.C."/>
            <person name="Singh A."/>
            <person name="Wilkins M.J."/>
            <person name="Karaoz U."/>
            <person name="Brodie E.L."/>
            <person name="Williams K.H."/>
            <person name="Hubbard S.S."/>
            <person name="Banfield J.F."/>
        </authorList>
    </citation>
    <scope>NUCLEOTIDE SEQUENCE [LARGE SCALE GENOMIC DNA]</scope>
</reference>
<protein>
    <recommendedName>
        <fullName evidence="2 4">acylphosphatase</fullName>
        <ecNumber evidence="2 4">3.6.1.7</ecNumber>
    </recommendedName>
</protein>
<name>A0A1G2DH77_9BACT</name>
<evidence type="ECO:0000313" key="8">
    <source>
        <dbReference type="Proteomes" id="UP000178636"/>
    </source>
</evidence>
<dbReference type="PANTHER" id="PTHR47268:SF4">
    <property type="entry name" value="ACYLPHOSPHATASE"/>
    <property type="match status" value="1"/>
</dbReference>
<gene>
    <name evidence="7" type="ORF">A3C93_03885</name>
</gene>
<dbReference type="Gene3D" id="3.30.70.100">
    <property type="match status" value="1"/>
</dbReference>
<dbReference type="InterPro" id="IPR001792">
    <property type="entry name" value="Acylphosphatase-like_dom"/>
</dbReference>
<dbReference type="PANTHER" id="PTHR47268">
    <property type="entry name" value="ACYLPHOSPHATASE"/>
    <property type="match status" value="1"/>
</dbReference>
<organism evidence="7 8">
    <name type="scientific">Candidatus Lloydbacteria bacterium RIFCSPHIGHO2_02_FULL_54_17</name>
    <dbReference type="NCBI Taxonomy" id="1798664"/>
    <lineage>
        <taxon>Bacteria</taxon>
        <taxon>Candidatus Lloydiibacteriota</taxon>
    </lineage>
</organism>
<dbReference type="AlphaFoldDB" id="A0A1G2DH77"/>